<evidence type="ECO:0000256" key="1">
    <source>
        <dbReference type="SAM" id="MobiDB-lite"/>
    </source>
</evidence>
<reference evidence="2" key="2">
    <citation type="submission" date="2023-02" db="EMBL/GenBank/DDBJ databases">
        <authorList>
            <person name="Swenson N.G."/>
            <person name="Wegrzyn J.L."/>
            <person name="Mcevoy S.L."/>
        </authorList>
    </citation>
    <scope>NUCLEOTIDE SEQUENCE</scope>
    <source>
        <strain evidence="2">91603</strain>
        <tissue evidence="2">Leaf</tissue>
    </source>
</reference>
<feature type="compositionally biased region" description="Basic residues" evidence="1">
    <location>
        <begin position="37"/>
        <end position="50"/>
    </location>
</feature>
<evidence type="ECO:0000313" key="2">
    <source>
        <dbReference type="EMBL" id="KAI9178634.1"/>
    </source>
</evidence>
<feature type="region of interest" description="Disordered" evidence="1">
    <location>
        <begin position="26"/>
        <end position="53"/>
    </location>
</feature>
<proteinExistence type="predicted"/>
<reference evidence="2" key="1">
    <citation type="journal article" date="2022" name="Plant J.">
        <title>Strategies of tolerance reflected in two North American maple genomes.</title>
        <authorList>
            <person name="McEvoy S.L."/>
            <person name="Sezen U.U."/>
            <person name="Trouern-Trend A."/>
            <person name="McMahon S.M."/>
            <person name="Schaberg P.G."/>
            <person name="Yang J."/>
            <person name="Wegrzyn J.L."/>
            <person name="Swenson N.G."/>
        </authorList>
    </citation>
    <scope>NUCLEOTIDE SEQUENCE</scope>
    <source>
        <strain evidence="2">91603</strain>
    </source>
</reference>
<sequence length="136" mass="15819">MNTLVRSTTTRNFSRRFDGYKSLDLNSEAGRHEDHQHHRRNNSSKRRKQPHSMVKTFSYRRDRARKRQIYLKSYTLTTSRENLGKSCSGKLKKVAIKVKAVAVSVVAFIRMDSFRSCNSRSATDAFSPTKLVRKCF</sequence>
<dbReference type="Proteomes" id="UP001064489">
    <property type="component" value="Chromosome 5"/>
</dbReference>
<accession>A0AAD5J233</accession>
<comment type="caution">
    <text evidence="2">The sequence shown here is derived from an EMBL/GenBank/DDBJ whole genome shotgun (WGS) entry which is preliminary data.</text>
</comment>
<name>A0AAD5J233_ACENE</name>
<keyword evidence="3" id="KW-1185">Reference proteome</keyword>
<evidence type="ECO:0000313" key="3">
    <source>
        <dbReference type="Proteomes" id="UP001064489"/>
    </source>
</evidence>
<protein>
    <submittedName>
        <fullName evidence="2">Uncharacterized protein</fullName>
    </submittedName>
</protein>
<dbReference type="AlphaFoldDB" id="A0AAD5J233"/>
<gene>
    <name evidence="2" type="ORF">LWI28_028975</name>
</gene>
<organism evidence="2 3">
    <name type="scientific">Acer negundo</name>
    <name type="common">Box elder</name>
    <dbReference type="NCBI Taxonomy" id="4023"/>
    <lineage>
        <taxon>Eukaryota</taxon>
        <taxon>Viridiplantae</taxon>
        <taxon>Streptophyta</taxon>
        <taxon>Embryophyta</taxon>
        <taxon>Tracheophyta</taxon>
        <taxon>Spermatophyta</taxon>
        <taxon>Magnoliopsida</taxon>
        <taxon>eudicotyledons</taxon>
        <taxon>Gunneridae</taxon>
        <taxon>Pentapetalae</taxon>
        <taxon>rosids</taxon>
        <taxon>malvids</taxon>
        <taxon>Sapindales</taxon>
        <taxon>Sapindaceae</taxon>
        <taxon>Hippocastanoideae</taxon>
        <taxon>Acereae</taxon>
        <taxon>Acer</taxon>
    </lineage>
</organism>
<dbReference type="EMBL" id="JAJSOW010000102">
    <property type="protein sequence ID" value="KAI9178634.1"/>
    <property type="molecule type" value="Genomic_DNA"/>
</dbReference>